<evidence type="ECO:0000256" key="1">
    <source>
        <dbReference type="ARBA" id="ARBA00023002"/>
    </source>
</evidence>
<dbReference type="Pfam" id="PF07976">
    <property type="entry name" value="Phe_hydrox_dim"/>
    <property type="match status" value="1"/>
</dbReference>
<dbReference type="SUPFAM" id="SSF52833">
    <property type="entry name" value="Thioredoxin-like"/>
    <property type="match status" value="1"/>
</dbReference>
<dbReference type="InterPro" id="IPR036249">
    <property type="entry name" value="Thioredoxin-like_sf"/>
</dbReference>
<gene>
    <name evidence="3" type="ORF">BN1723_020205</name>
</gene>
<organism evidence="3 4">
    <name type="scientific">Verticillium longisporum</name>
    <name type="common">Verticillium dahliae var. longisporum</name>
    <dbReference type="NCBI Taxonomy" id="100787"/>
    <lineage>
        <taxon>Eukaryota</taxon>
        <taxon>Fungi</taxon>
        <taxon>Dikarya</taxon>
        <taxon>Ascomycota</taxon>
        <taxon>Pezizomycotina</taxon>
        <taxon>Sordariomycetes</taxon>
        <taxon>Hypocreomycetidae</taxon>
        <taxon>Glomerellales</taxon>
        <taxon>Plectosphaerellaceae</taxon>
        <taxon>Verticillium</taxon>
    </lineage>
</organism>
<sequence length="110" mass="12264">MLMGDARPGCLLPPAKVTRYIDSNPVDIQLDIPMMGQFRIYLLMWDIQASNPFLETFCQAIASKNSFISKLSAAASASYAAQPRLPSSEDIYSRPERYTAVSHLFTFALI</sequence>
<accession>A0A0G4NL06</accession>
<feature type="non-terminal residue" evidence="3">
    <location>
        <position position="110"/>
    </location>
</feature>
<dbReference type="Gene3D" id="3.40.30.20">
    <property type="match status" value="1"/>
</dbReference>
<name>A0A0G4NL06_VERLO</name>
<keyword evidence="1" id="KW-0560">Oxidoreductase</keyword>
<reference evidence="4" key="1">
    <citation type="submission" date="2015-05" db="EMBL/GenBank/DDBJ databases">
        <authorList>
            <person name="Fogelqvist Johan"/>
        </authorList>
    </citation>
    <scope>NUCLEOTIDE SEQUENCE [LARGE SCALE GENOMIC DNA]</scope>
</reference>
<feature type="domain" description="Phenol hydroxylase-like C-terminal dimerisation" evidence="2">
    <location>
        <begin position="4"/>
        <end position="74"/>
    </location>
</feature>
<dbReference type="EMBL" id="CVQI01036260">
    <property type="protein sequence ID" value="CRK47128.1"/>
    <property type="molecule type" value="Genomic_DNA"/>
</dbReference>
<dbReference type="InterPro" id="IPR038220">
    <property type="entry name" value="PHOX_C_sf"/>
</dbReference>
<evidence type="ECO:0000259" key="2">
    <source>
        <dbReference type="Pfam" id="PF07976"/>
    </source>
</evidence>
<dbReference type="GO" id="GO:0016491">
    <property type="term" value="F:oxidoreductase activity"/>
    <property type="evidence" value="ECO:0007669"/>
    <property type="project" value="UniProtKB-KW"/>
</dbReference>
<dbReference type="Proteomes" id="UP000045706">
    <property type="component" value="Unassembled WGS sequence"/>
</dbReference>
<proteinExistence type="predicted"/>
<dbReference type="AlphaFoldDB" id="A0A0G4NL06"/>
<protein>
    <recommendedName>
        <fullName evidence="2">Phenol hydroxylase-like C-terminal dimerisation domain-containing protein</fullName>
    </recommendedName>
</protein>
<evidence type="ECO:0000313" key="4">
    <source>
        <dbReference type="Proteomes" id="UP000045706"/>
    </source>
</evidence>
<evidence type="ECO:0000313" key="3">
    <source>
        <dbReference type="EMBL" id="CRK47128.1"/>
    </source>
</evidence>
<dbReference type="InterPro" id="IPR012941">
    <property type="entry name" value="Phe_hydrox_C_dim_dom"/>
</dbReference>